<dbReference type="Gene3D" id="3.30.565.10">
    <property type="entry name" value="Histidine kinase-like ATPase, C-terminal domain"/>
    <property type="match status" value="1"/>
</dbReference>
<dbReference type="Gene3D" id="6.10.340.10">
    <property type="match status" value="1"/>
</dbReference>
<evidence type="ECO:0000256" key="12">
    <source>
        <dbReference type="SAM" id="Phobius"/>
    </source>
</evidence>
<gene>
    <name evidence="15" type="ORF">SBA1_20009</name>
</gene>
<keyword evidence="5" id="KW-0597">Phosphoprotein</keyword>
<protein>
    <recommendedName>
        <fullName evidence="3">histidine kinase</fullName>
        <ecNumber evidence="3">2.7.13.3</ecNumber>
    </recommendedName>
</protein>
<dbReference type="PANTHER" id="PTHR45453:SF1">
    <property type="entry name" value="PHOSPHATE REGULON SENSOR PROTEIN PHOR"/>
    <property type="match status" value="1"/>
</dbReference>
<dbReference type="SMART" id="SM00388">
    <property type="entry name" value="HisKA"/>
    <property type="match status" value="1"/>
</dbReference>
<evidence type="ECO:0000256" key="5">
    <source>
        <dbReference type="ARBA" id="ARBA00022553"/>
    </source>
</evidence>
<dbReference type="PANTHER" id="PTHR45453">
    <property type="entry name" value="PHOSPHATE REGULON SENSOR PROTEIN PHOR"/>
    <property type="match status" value="1"/>
</dbReference>
<dbReference type="CDD" id="cd06225">
    <property type="entry name" value="HAMP"/>
    <property type="match status" value="1"/>
</dbReference>
<keyword evidence="12" id="KW-0812">Transmembrane</keyword>
<evidence type="ECO:0000313" key="16">
    <source>
        <dbReference type="Proteomes" id="UP000238701"/>
    </source>
</evidence>
<dbReference type="Pfam" id="PF00672">
    <property type="entry name" value="HAMP"/>
    <property type="match status" value="1"/>
</dbReference>
<dbReference type="GO" id="GO:0005524">
    <property type="term" value="F:ATP binding"/>
    <property type="evidence" value="ECO:0007669"/>
    <property type="project" value="UniProtKB-KW"/>
</dbReference>
<evidence type="ECO:0000256" key="3">
    <source>
        <dbReference type="ARBA" id="ARBA00012438"/>
    </source>
</evidence>
<dbReference type="EC" id="2.7.13.3" evidence="3"/>
<dbReference type="SMART" id="SM00304">
    <property type="entry name" value="HAMP"/>
    <property type="match status" value="1"/>
</dbReference>
<feature type="domain" description="Histidine kinase" evidence="13">
    <location>
        <begin position="354"/>
        <end position="579"/>
    </location>
</feature>
<dbReference type="InterPro" id="IPR003660">
    <property type="entry name" value="HAMP_dom"/>
</dbReference>
<keyword evidence="10" id="KW-0902">Two-component regulatory system</keyword>
<proteinExistence type="predicted"/>
<dbReference type="InterPro" id="IPR005467">
    <property type="entry name" value="His_kinase_dom"/>
</dbReference>
<evidence type="ECO:0000256" key="2">
    <source>
        <dbReference type="ARBA" id="ARBA00004236"/>
    </source>
</evidence>
<dbReference type="Pfam" id="PF02518">
    <property type="entry name" value="HATPase_c"/>
    <property type="match status" value="1"/>
</dbReference>
<dbReference type="InterPro" id="IPR004358">
    <property type="entry name" value="Sig_transdc_His_kin-like_C"/>
</dbReference>
<keyword evidence="11 12" id="KW-0472">Membrane</keyword>
<keyword evidence="4" id="KW-1003">Cell membrane</keyword>
<dbReference type="PROSITE" id="PS50885">
    <property type="entry name" value="HAMP"/>
    <property type="match status" value="1"/>
</dbReference>
<dbReference type="SUPFAM" id="SSF47384">
    <property type="entry name" value="Homodimeric domain of signal transducing histidine kinase"/>
    <property type="match status" value="1"/>
</dbReference>
<organism evidence="15 16">
    <name type="scientific">Candidatus Sulfotelmatobacter kueseliae</name>
    <dbReference type="NCBI Taxonomy" id="2042962"/>
    <lineage>
        <taxon>Bacteria</taxon>
        <taxon>Pseudomonadati</taxon>
        <taxon>Acidobacteriota</taxon>
        <taxon>Terriglobia</taxon>
        <taxon>Terriglobales</taxon>
        <taxon>Candidatus Korobacteraceae</taxon>
        <taxon>Candidatus Sulfotelmatobacter</taxon>
    </lineage>
</organism>
<keyword evidence="9" id="KW-0067">ATP-binding</keyword>
<reference evidence="16" key="1">
    <citation type="submission" date="2018-02" db="EMBL/GenBank/DDBJ databases">
        <authorList>
            <person name="Hausmann B."/>
        </authorList>
    </citation>
    <scope>NUCLEOTIDE SEQUENCE [LARGE SCALE GENOMIC DNA]</scope>
    <source>
        <strain evidence="16">Peat soil MAG SbA1</strain>
    </source>
</reference>
<evidence type="ECO:0000256" key="6">
    <source>
        <dbReference type="ARBA" id="ARBA00022679"/>
    </source>
</evidence>
<feature type="domain" description="HAMP" evidence="14">
    <location>
        <begin position="181"/>
        <end position="233"/>
    </location>
</feature>
<dbReference type="GO" id="GO:0005886">
    <property type="term" value="C:plasma membrane"/>
    <property type="evidence" value="ECO:0007669"/>
    <property type="project" value="UniProtKB-SubCell"/>
</dbReference>
<dbReference type="PRINTS" id="PR00344">
    <property type="entry name" value="BCTRLSENSOR"/>
</dbReference>
<accession>A0A2U3KF81</accession>
<dbReference type="CDD" id="cd00075">
    <property type="entry name" value="HATPase"/>
    <property type="match status" value="1"/>
</dbReference>
<evidence type="ECO:0000259" key="14">
    <source>
        <dbReference type="PROSITE" id="PS50885"/>
    </source>
</evidence>
<dbReference type="InterPro" id="IPR035965">
    <property type="entry name" value="PAS-like_dom_sf"/>
</dbReference>
<evidence type="ECO:0000256" key="7">
    <source>
        <dbReference type="ARBA" id="ARBA00022741"/>
    </source>
</evidence>
<dbReference type="Proteomes" id="UP000238701">
    <property type="component" value="Unassembled WGS sequence"/>
</dbReference>
<evidence type="ECO:0000256" key="10">
    <source>
        <dbReference type="ARBA" id="ARBA00023012"/>
    </source>
</evidence>
<evidence type="ECO:0000256" key="1">
    <source>
        <dbReference type="ARBA" id="ARBA00000085"/>
    </source>
</evidence>
<feature type="transmembrane region" description="Helical" evidence="12">
    <location>
        <begin position="161"/>
        <end position="182"/>
    </location>
</feature>
<name>A0A2U3KF81_9BACT</name>
<dbReference type="AlphaFoldDB" id="A0A2U3KF81"/>
<comment type="subcellular location">
    <subcellularLocation>
        <location evidence="2">Cell membrane</location>
    </subcellularLocation>
</comment>
<dbReference type="GO" id="GO:0016036">
    <property type="term" value="P:cellular response to phosphate starvation"/>
    <property type="evidence" value="ECO:0007669"/>
    <property type="project" value="TreeGrafter"/>
</dbReference>
<evidence type="ECO:0000256" key="11">
    <source>
        <dbReference type="ARBA" id="ARBA00023136"/>
    </source>
</evidence>
<dbReference type="CDD" id="cd00082">
    <property type="entry name" value="HisKA"/>
    <property type="match status" value="1"/>
</dbReference>
<evidence type="ECO:0000313" key="15">
    <source>
        <dbReference type="EMBL" id="SPF38309.1"/>
    </source>
</evidence>
<dbReference type="InterPro" id="IPR003661">
    <property type="entry name" value="HisK_dim/P_dom"/>
</dbReference>
<dbReference type="GO" id="GO:0000155">
    <property type="term" value="F:phosphorelay sensor kinase activity"/>
    <property type="evidence" value="ECO:0007669"/>
    <property type="project" value="InterPro"/>
</dbReference>
<dbReference type="FunFam" id="1.10.287.130:FF:000008">
    <property type="entry name" value="Two-component sensor histidine kinase"/>
    <property type="match status" value="1"/>
</dbReference>
<keyword evidence="12" id="KW-1133">Transmembrane helix</keyword>
<sequence length="579" mass="62752">MKNRIFFKLLAAFLIVIAATALTLDAMLGSAWEASLRAQIERDLTQKTLLFAHRVETDRTRSITEITAEEAQAAGARATVIDASGKVLADSESNPATMENHAGRPEFVAALVGRTASSERRSATLGIPFLYVAAPYPGGAVRLAYPLSDLEAVQAQVRRRLLWGSALALLIALLVAAGASILTARRLERIVDVAARIERGDLRARVDDPSLDEIGRVAVAIDRTAGQVERSFAAVRSSQHQLETLLNSMQDAVIAVSSDGLVQWANQPMDRLVPQRTRLNAPVVETIRDPDFLATVKAATTTKQAKTARATSVVPGRAFDVTAAPLPDGGAVAVLRDLTETERVEKTRRDFIANVSHELRTPLTSIQGYAETLLDSTPDNGAHTRDFLEIIRKNAARMARLTEDLLTLARVESGETRFETEPVPPVELLRDAQENFREIARGQGVEFEIIESNGQGGGTLESLPSVMADREAIHQVFSNLIDNAMKYGRAGGRIVLGARPATRGVEFYVQDFGAGISSEHLPRLFERFYRVDKARSRESGGTGLGLAIAKHIMLAHGGSIRAESELGHGSTFLFTLPTA</sequence>
<dbReference type="SMART" id="SM00387">
    <property type="entry name" value="HATPase_c"/>
    <property type="match status" value="1"/>
</dbReference>
<evidence type="ECO:0000256" key="4">
    <source>
        <dbReference type="ARBA" id="ARBA00022475"/>
    </source>
</evidence>
<dbReference type="InterPro" id="IPR050351">
    <property type="entry name" value="BphY/WalK/GraS-like"/>
</dbReference>
<dbReference type="PROSITE" id="PS50109">
    <property type="entry name" value="HIS_KIN"/>
    <property type="match status" value="1"/>
</dbReference>
<dbReference type="GO" id="GO:0004721">
    <property type="term" value="F:phosphoprotein phosphatase activity"/>
    <property type="evidence" value="ECO:0007669"/>
    <property type="project" value="TreeGrafter"/>
</dbReference>
<evidence type="ECO:0000259" key="13">
    <source>
        <dbReference type="PROSITE" id="PS50109"/>
    </source>
</evidence>
<dbReference type="EMBL" id="OMOD01000111">
    <property type="protein sequence ID" value="SPF38309.1"/>
    <property type="molecule type" value="Genomic_DNA"/>
</dbReference>
<dbReference type="InterPro" id="IPR036097">
    <property type="entry name" value="HisK_dim/P_sf"/>
</dbReference>
<evidence type="ECO:0000256" key="9">
    <source>
        <dbReference type="ARBA" id="ARBA00022840"/>
    </source>
</evidence>
<dbReference type="Gene3D" id="1.10.287.130">
    <property type="match status" value="1"/>
</dbReference>
<dbReference type="SUPFAM" id="SSF55785">
    <property type="entry name" value="PYP-like sensor domain (PAS domain)"/>
    <property type="match status" value="1"/>
</dbReference>
<dbReference type="Pfam" id="PF00512">
    <property type="entry name" value="HisKA"/>
    <property type="match status" value="1"/>
</dbReference>
<keyword evidence="6 15" id="KW-0808">Transferase</keyword>
<keyword evidence="8 15" id="KW-0418">Kinase</keyword>
<comment type="catalytic activity">
    <reaction evidence="1">
        <text>ATP + protein L-histidine = ADP + protein N-phospho-L-histidine.</text>
        <dbReference type="EC" id="2.7.13.3"/>
    </reaction>
</comment>
<dbReference type="Gene3D" id="3.30.450.20">
    <property type="entry name" value="PAS domain"/>
    <property type="match status" value="2"/>
</dbReference>
<keyword evidence="7" id="KW-0547">Nucleotide-binding</keyword>
<dbReference type="FunFam" id="3.30.565.10:FF:000023">
    <property type="entry name" value="PAS domain-containing sensor histidine kinase"/>
    <property type="match status" value="1"/>
</dbReference>
<dbReference type="SUPFAM" id="SSF55874">
    <property type="entry name" value="ATPase domain of HSP90 chaperone/DNA topoisomerase II/histidine kinase"/>
    <property type="match status" value="1"/>
</dbReference>
<dbReference type="InterPro" id="IPR003594">
    <property type="entry name" value="HATPase_dom"/>
</dbReference>
<evidence type="ECO:0000256" key="8">
    <source>
        <dbReference type="ARBA" id="ARBA00022777"/>
    </source>
</evidence>
<dbReference type="InterPro" id="IPR036890">
    <property type="entry name" value="HATPase_C_sf"/>
</dbReference>